<accession>A0A381PZN5</accession>
<dbReference type="PANTHER" id="PTHR11941:SF54">
    <property type="entry name" value="ENOYL-COA HYDRATASE, MITOCHONDRIAL"/>
    <property type="match status" value="1"/>
</dbReference>
<sequence length="259" mass="27997">MEFETVRIDGEGPVRQLVLNRPEVHNAVNAQLVADTHQAASLLDADTSVRVVIVRGEGKSFCSGADLKQPPTSPQGAMIGSKQGAKMYDTLLHMNPITIALCHGYMIGGGAVLPAACDFRIGSPTVNLTLNEVSLGFNLTWHSLPALVNLVGPHRAKEMLILGRSYDMHQLDDYGYFTDTVEDDAALLPAAEVLAAQVVNQPPVPVTVTKASINAQSMPLGRAIQHMDHVAVGYMGKSDSSRTARTTYFDNEQRDWSDD</sequence>
<dbReference type="InterPro" id="IPR001753">
    <property type="entry name" value="Enoyl-CoA_hydra/iso"/>
</dbReference>
<dbReference type="GO" id="GO:0003824">
    <property type="term" value="F:catalytic activity"/>
    <property type="evidence" value="ECO:0007669"/>
    <property type="project" value="UniProtKB-ARBA"/>
</dbReference>
<name>A0A381PZN5_9ZZZZ</name>
<evidence type="ECO:0000313" key="1">
    <source>
        <dbReference type="EMBL" id="SUZ72350.1"/>
    </source>
</evidence>
<organism evidence="1">
    <name type="scientific">marine metagenome</name>
    <dbReference type="NCBI Taxonomy" id="408172"/>
    <lineage>
        <taxon>unclassified sequences</taxon>
        <taxon>metagenomes</taxon>
        <taxon>ecological metagenomes</taxon>
    </lineage>
</organism>
<proteinExistence type="predicted"/>
<protein>
    <recommendedName>
        <fullName evidence="2">Enoyl-CoA hydratase</fullName>
    </recommendedName>
</protein>
<dbReference type="PANTHER" id="PTHR11941">
    <property type="entry name" value="ENOYL-COA HYDRATASE-RELATED"/>
    <property type="match status" value="1"/>
</dbReference>
<dbReference type="EMBL" id="UINC01001150">
    <property type="protein sequence ID" value="SUZ72350.1"/>
    <property type="molecule type" value="Genomic_DNA"/>
</dbReference>
<dbReference type="CDD" id="cd06558">
    <property type="entry name" value="crotonase-like"/>
    <property type="match status" value="1"/>
</dbReference>
<dbReference type="SUPFAM" id="SSF52096">
    <property type="entry name" value="ClpP/crotonase"/>
    <property type="match status" value="1"/>
</dbReference>
<gene>
    <name evidence="1" type="ORF">METZ01_LOCUS25204</name>
</gene>
<dbReference type="GO" id="GO:0006635">
    <property type="term" value="P:fatty acid beta-oxidation"/>
    <property type="evidence" value="ECO:0007669"/>
    <property type="project" value="TreeGrafter"/>
</dbReference>
<dbReference type="AlphaFoldDB" id="A0A381PZN5"/>
<dbReference type="Gene3D" id="3.90.226.10">
    <property type="entry name" value="2-enoyl-CoA Hydratase, Chain A, domain 1"/>
    <property type="match status" value="1"/>
</dbReference>
<evidence type="ECO:0008006" key="2">
    <source>
        <dbReference type="Google" id="ProtNLM"/>
    </source>
</evidence>
<dbReference type="Pfam" id="PF00378">
    <property type="entry name" value="ECH_1"/>
    <property type="match status" value="1"/>
</dbReference>
<dbReference type="InterPro" id="IPR029045">
    <property type="entry name" value="ClpP/crotonase-like_dom_sf"/>
</dbReference>
<reference evidence="1" key="1">
    <citation type="submission" date="2018-05" db="EMBL/GenBank/DDBJ databases">
        <authorList>
            <person name="Lanie J.A."/>
            <person name="Ng W.-L."/>
            <person name="Kazmierczak K.M."/>
            <person name="Andrzejewski T.M."/>
            <person name="Davidsen T.M."/>
            <person name="Wayne K.J."/>
            <person name="Tettelin H."/>
            <person name="Glass J.I."/>
            <person name="Rusch D."/>
            <person name="Podicherti R."/>
            <person name="Tsui H.-C.T."/>
            <person name="Winkler M.E."/>
        </authorList>
    </citation>
    <scope>NUCLEOTIDE SEQUENCE</scope>
</reference>